<evidence type="ECO:0000256" key="6">
    <source>
        <dbReference type="ARBA" id="ARBA00022840"/>
    </source>
</evidence>
<dbReference type="Pfam" id="PF00433">
    <property type="entry name" value="Pkinase_C"/>
    <property type="match status" value="1"/>
</dbReference>
<dbReference type="Proteomes" id="UP000285301">
    <property type="component" value="Unassembled WGS sequence"/>
</dbReference>
<dbReference type="EMBL" id="NCKU01003864">
    <property type="protein sequence ID" value="RWS06804.1"/>
    <property type="molecule type" value="Genomic_DNA"/>
</dbReference>
<dbReference type="PROSITE" id="PS50011">
    <property type="entry name" value="PROTEIN_KINASE_DOM"/>
    <property type="match status" value="1"/>
</dbReference>
<dbReference type="PANTHER" id="PTHR24351">
    <property type="entry name" value="RIBOSOMAL PROTEIN S6 KINASE"/>
    <property type="match status" value="1"/>
</dbReference>
<evidence type="ECO:0000256" key="5">
    <source>
        <dbReference type="ARBA" id="ARBA00022777"/>
    </source>
</evidence>
<dbReference type="Pfam" id="PF07714">
    <property type="entry name" value="PK_Tyr_Ser-Thr"/>
    <property type="match status" value="1"/>
</dbReference>
<reference evidence="9 12" key="1">
    <citation type="journal article" date="2018" name="Gigascience">
        <title>Genomes of trombidid mites reveal novel predicted allergens and laterally-transferred genes associated with secondary metabolism.</title>
        <authorList>
            <person name="Dong X."/>
            <person name="Chaisiri K."/>
            <person name="Xia D."/>
            <person name="Armstrong S.D."/>
            <person name="Fang Y."/>
            <person name="Donnelly M.J."/>
            <person name="Kadowaki T."/>
            <person name="McGarry J.W."/>
            <person name="Darby A.C."/>
            <person name="Makepeace B.L."/>
        </authorList>
    </citation>
    <scope>NUCLEOTIDE SEQUENCE [LARGE SCALE GENOMIC DNA]</scope>
    <source>
        <strain evidence="9">UoL-WK</strain>
    </source>
</reference>
<dbReference type="InterPro" id="IPR001245">
    <property type="entry name" value="Ser-Thr/Tyr_kinase_cat_dom"/>
</dbReference>
<evidence type="ECO:0000256" key="2">
    <source>
        <dbReference type="ARBA" id="ARBA00022553"/>
    </source>
</evidence>
<name>A0A3S3NH27_9ACAR</name>
<evidence type="ECO:0000313" key="11">
    <source>
        <dbReference type="EMBL" id="RWS11521.1"/>
    </source>
</evidence>
<accession>A0A3S3NH27</accession>
<reference evidence="9" key="2">
    <citation type="submission" date="2018-11" db="EMBL/GenBank/DDBJ databases">
        <title>Trombidioid mite genomics.</title>
        <authorList>
            <person name="Dong X."/>
        </authorList>
    </citation>
    <scope>NUCLEOTIDE SEQUENCE</scope>
    <source>
        <strain evidence="9">UoL-WK</strain>
    </source>
</reference>
<dbReference type="EMBL" id="NCKU01007548">
    <property type="protein sequence ID" value="RWS02564.1"/>
    <property type="molecule type" value="Genomic_DNA"/>
</dbReference>
<keyword evidence="12" id="KW-1185">Reference proteome</keyword>
<keyword evidence="1" id="KW-0723">Serine/threonine-protein kinase</keyword>
<dbReference type="SUPFAM" id="SSF56112">
    <property type="entry name" value="Protein kinase-like (PK-like)"/>
    <property type="match status" value="1"/>
</dbReference>
<evidence type="ECO:0000256" key="4">
    <source>
        <dbReference type="ARBA" id="ARBA00022741"/>
    </source>
</evidence>
<evidence type="ECO:0000256" key="1">
    <source>
        <dbReference type="ARBA" id="ARBA00022527"/>
    </source>
</evidence>
<feature type="domain" description="AGC-kinase C-terminal" evidence="8">
    <location>
        <begin position="64"/>
        <end position="132"/>
    </location>
</feature>
<sequence>MQYNQAVDWWSFGILLYEMLVGQSPFNGTDEDELLWNLLERTPEKRLGTSTCAHGDVTLHKFFNGVNWNDVESLRVKPPFVPILEHPKDTSNFDAEFTEAEAVLTPIDKNITDSIDNELFRGFSYTNPNMTD</sequence>
<dbReference type="GO" id="GO:0005524">
    <property type="term" value="F:ATP binding"/>
    <property type="evidence" value="ECO:0007669"/>
    <property type="project" value="UniProtKB-KW"/>
</dbReference>
<keyword evidence="2" id="KW-0597">Phosphoprotein</keyword>
<keyword evidence="4" id="KW-0547">Nucleotide-binding</keyword>
<organism evidence="9 12">
    <name type="scientific">Dinothrombium tinctorium</name>
    <dbReference type="NCBI Taxonomy" id="1965070"/>
    <lineage>
        <taxon>Eukaryota</taxon>
        <taxon>Metazoa</taxon>
        <taxon>Ecdysozoa</taxon>
        <taxon>Arthropoda</taxon>
        <taxon>Chelicerata</taxon>
        <taxon>Arachnida</taxon>
        <taxon>Acari</taxon>
        <taxon>Acariformes</taxon>
        <taxon>Trombidiformes</taxon>
        <taxon>Prostigmata</taxon>
        <taxon>Anystina</taxon>
        <taxon>Parasitengona</taxon>
        <taxon>Trombidioidea</taxon>
        <taxon>Trombidiidae</taxon>
        <taxon>Dinothrombium</taxon>
    </lineage>
</organism>
<dbReference type="OrthoDB" id="10047816at2759"/>
<keyword evidence="5 9" id="KW-0418">Kinase</keyword>
<comment type="caution">
    <text evidence="9">The sequence shown here is derived from an EMBL/GenBank/DDBJ whole genome shotgun (WGS) entry which is preliminary data.</text>
</comment>
<dbReference type="InterPro" id="IPR000961">
    <property type="entry name" value="AGC-kinase_C"/>
</dbReference>
<gene>
    <name evidence="9" type="ORF">B4U79_04616</name>
    <name evidence="11" type="ORF">B4U79_08723</name>
    <name evidence="10" type="ORF">B4U79_11613</name>
</gene>
<proteinExistence type="predicted"/>
<dbReference type="Gene3D" id="3.30.200.20">
    <property type="entry name" value="Phosphorylase Kinase, domain 1"/>
    <property type="match status" value="1"/>
</dbReference>
<evidence type="ECO:0000313" key="10">
    <source>
        <dbReference type="EMBL" id="RWS06804.1"/>
    </source>
</evidence>
<keyword evidence="3" id="KW-0808">Transferase</keyword>
<dbReference type="PROSITE" id="PS51285">
    <property type="entry name" value="AGC_KINASE_CTER"/>
    <property type="match status" value="1"/>
</dbReference>
<evidence type="ECO:0000256" key="3">
    <source>
        <dbReference type="ARBA" id="ARBA00022679"/>
    </source>
</evidence>
<dbReference type="Gene3D" id="1.10.510.10">
    <property type="entry name" value="Transferase(Phosphotransferase) domain 1"/>
    <property type="match status" value="2"/>
</dbReference>
<dbReference type="InterPro" id="IPR000719">
    <property type="entry name" value="Prot_kinase_dom"/>
</dbReference>
<evidence type="ECO:0000259" key="7">
    <source>
        <dbReference type="PROSITE" id="PS50011"/>
    </source>
</evidence>
<evidence type="ECO:0000313" key="9">
    <source>
        <dbReference type="EMBL" id="RWS02564.1"/>
    </source>
</evidence>
<dbReference type="InterPro" id="IPR011009">
    <property type="entry name" value="Kinase-like_dom_sf"/>
</dbReference>
<dbReference type="GO" id="GO:0004674">
    <property type="term" value="F:protein serine/threonine kinase activity"/>
    <property type="evidence" value="ECO:0007669"/>
    <property type="project" value="UniProtKB-KW"/>
</dbReference>
<keyword evidence="6" id="KW-0067">ATP-binding</keyword>
<evidence type="ECO:0000313" key="12">
    <source>
        <dbReference type="Proteomes" id="UP000285301"/>
    </source>
</evidence>
<dbReference type="STRING" id="1965070.A0A3S3NH27"/>
<feature type="domain" description="Protein kinase" evidence="7">
    <location>
        <begin position="1"/>
        <end position="132"/>
    </location>
</feature>
<dbReference type="InterPro" id="IPR017892">
    <property type="entry name" value="Pkinase_C"/>
</dbReference>
<dbReference type="EMBL" id="NCKU01001672">
    <property type="protein sequence ID" value="RWS11521.1"/>
    <property type="molecule type" value="Genomic_DNA"/>
</dbReference>
<protein>
    <submittedName>
        <fullName evidence="9">Protein kinase C-like 1</fullName>
    </submittedName>
</protein>
<evidence type="ECO:0000259" key="8">
    <source>
        <dbReference type="PROSITE" id="PS51285"/>
    </source>
</evidence>
<dbReference type="SMART" id="SM00133">
    <property type="entry name" value="S_TK_X"/>
    <property type="match status" value="1"/>
</dbReference>
<dbReference type="AlphaFoldDB" id="A0A3S3NH27"/>